<dbReference type="EMBL" id="GALX01001465">
    <property type="protein sequence ID" value="JAB67001.1"/>
    <property type="molecule type" value="Transcribed_RNA"/>
</dbReference>
<protein>
    <submittedName>
        <fullName evidence="1">Uncharacterized protein</fullName>
    </submittedName>
</protein>
<reference evidence="1" key="1">
    <citation type="submission" date="2013-07" db="EMBL/GenBank/DDBJ databases">
        <title>Midgut Transcriptome Profiling of Anoplphora glabripennis, a Lignocellulose Degrading, Wood-Boring Cerambycid.</title>
        <authorList>
            <person name="Scully E.D."/>
            <person name="Hoover K."/>
            <person name="Carlson J.E."/>
            <person name="Tien M."/>
            <person name="Geib S.M."/>
        </authorList>
    </citation>
    <scope>NUCLEOTIDE SEQUENCE</scope>
</reference>
<dbReference type="PANTHER" id="PTHR31511">
    <property type="entry name" value="PROTEIN CBG23764"/>
    <property type="match status" value="1"/>
</dbReference>
<feature type="non-terminal residue" evidence="1">
    <location>
        <position position="174"/>
    </location>
</feature>
<proteinExistence type="predicted"/>
<name>V5IAB7_ANOGL</name>
<dbReference type="AlphaFoldDB" id="V5IAB7"/>
<organism evidence="1">
    <name type="scientific">Anoplophora glabripennis</name>
    <name type="common">Asian longhorn beetle</name>
    <name type="synonym">Anoplophora nobilis</name>
    <dbReference type="NCBI Taxonomy" id="217634"/>
    <lineage>
        <taxon>Eukaryota</taxon>
        <taxon>Metazoa</taxon>
        <taxon>Ecdysozoa</taxon>
        <taxon>Arthropoda</taxon>
        <taxon>Hexapoda</taxon>
        <taxon>Insecta</taxon>
        <taxon>Pterygota</taxon>
        <taxon>Neoptera</taxon>
        <taxon>Endopterygota</taxon>
        <taxon>Coleoptera</taxon>
        <taxon>Polyphaga</taxon>
        <taxon>Cucujiformia</taxon>
        <taxon>Chrysomeloidea</taxon>
        <taxon>Cerambycidae</taxon>
        <taxon>Lamiinae</taxon>
        <taxon>Lamiini</taxon>
        <taxon>Anoplophora</taxon>
    </lineage>
</organism>
<sequence>YLIKFRANLKETKYLQSKKLIWRDVDSCFNGRIRTGIIMNLKFKDPILFLQKALRIFTFKIKQALQTSIIKVNVVFCGLFIKPQTAETSIKHFSTKNEVIDKNTNIKEWYKDHVERKILNILEDFQERDSGWALMEIQNLKIHINKYQPISVGVSTYVDLPSFIQKKKAVINIK</sequence>
<feature type="non-terminal residue" evidence="1">
    <location>
        <position position="1"/>
    </location>
</feature>
<dbReference type="PANTHER" id="PTHR31511:SF12">
    <property type="entry name" value="RHO TERMINATION FACTOR N-TERMINAL DOMAIN-CONTAINING PROTEIN"/>
    <property type="match status" value="1"/>
</dbReference>
<accession>V5IAB7</accession>
<evidence type="ECO:0000313" key="1">
    <source>
        <dbReference type="EMBL" id="JAB67001.1"/>
    </source>
</evidence>